<feature type="transmembrane region" description="Helical" evidence="6">
    <location>
        <begin position="95"/>
        <end position="117"/>
    </location>
</feature>
<comment type="similarity">
    <text evidence="2">Belongs to the EamA transporter family.</text>
</comment>
<dbReference type="RefSeq" id="WP_155163460.1">
    <property type="nucleotide sequence ID" value="NZ_CAUAXJ010000001.1"/>
</dbReference>
<dbReference type="InterPro" id="IPR000620">
    <property type="entry name" value="EamA_dom"/>
</dbReference>
<comment type="caution">
    <text evidence="8">The sequence shown here is derived from an EMBL/GenBank/DDBJ whole genome shotgun (WGS) entry which is preliminary data.</text>
</comment>
<feature type="transmembrane region" description="Helical" evidence="6">
    <location>
        <begin position="68"/>
        <end position="89"/>
    </location>
</feature>
<feature type="transmembrane region" description="Helical" evidence="6">
    <location>
        <begin position="153"/>
        <end position="174"/>
    </location>
</feature>
<feature type="transmembrane region" description="Helical" evidence="6">
    <location>
        <begin position="216"/>
        <end position="237"/>
    </location>
</feature>
<protein>
    <submittedName>
        <fullName evidence="8">EamA family transporter</fullName>
    </submittedName>
</protein>
<keyword evidence="5 6" id="KW-0472">Membrane</keyword>
<feature type="transmembrane region" description="Helical" evidence="6">
    <location>
        <begin position="186"/>
        <end position="204"/>
    </location>
</feature>
<dbReference type="PROSITE" id="PS51257">
    <property type="entry name" value="PROKAR_LIPOPROTEIN"/>
    <property type="match status" value="1"/>
</dbReference>
<feature type="domain" description="EamA" evidence="7">
    <location>
        <begin position="9"/>
        <end position="139"/>
    </location>
</feature>
<dbReference type="EMBL" id="WNBM01000001">
    <property type="protein sequence ID" value="MTT74870.1"/>
    <property type="molecule type" value="Genomic_DNA"/>
</dbReference>
<dbReference type="GO" id="GO:0016020">
    <property type="term" value="C:membrane"/>
    <property type="evidence" value="ECO:0007669"/>
    <property type="project" value="UniProtKB-SubCell"/>
</dbReference>
<organism evidence="8 11">
    <name type="scientific">Phascolarctobacterium faecium</name>
    <dbReference type="NCBI Taxonomy" id="33025"/>
    <lineage>
        <taxon>Bacteria</taxon>
        <taxon>Bacillati</taxon>
        <taxon>Bacillota</taxon>
        <taxon>Negativicutes</taxon>
        <taxon>Acidaminococcales</taxon>
        <taxon>Acidaminococcaceae</taxon>
        <taxon>Phascolarctobacterium</taxon>
    </lineage>
</organism>
<dbReference type="InterPro" id="IPR050638">
    <property type="entry name" value="AA-Vitamin_Transporters"/>
</dbReference>
<evidence type="ECO:0000313" key="8">
    <source>
        <dbReference type="EMBL" id="MTT74870.1"/>
    </source>
</evidence>
<name>A0A7X2XDU6_9FIRM</name>
<evidence type="ECO:0000259" key="7">
    <source>
        <dbReference type="Pfam" id="PF00892"/>
    </source>
</evidence>
<keyword evidence="4 6" id="KW-1133">Transmembrane helix</keyword>
<dbReference type="InterPro" id="IPR037185">
    <property type="entry name" value="EmrE-like"/>
</dbReference>
<comment type="subcellular location">
    <subcellularLocation>
        <location evidence="1">Membrane</location>
        <topology evidence="1">Multi-pass membrane protein</topology>
    </subcellularLocation>
</comment>
<evidence type="ECO:0000313" key="11">
    <source>
        <dbReference type="Proteomes" id="UP000484547"/>
    </source>
</evidence>
<feature type="transmembrane region" description="Helical" evidence="6">
    <location>
        <begin position="36"/>
        <end position="56"/>
    </location>
</feature>
<dbReference type="Proteomes" id="UP000484547">
    <property type="component" value="Unassembled WGS sequence"/>
</dbReference>
<dbReference type="PANTHER" id="PTHR32322">
    <property type="entry name" value="INNER MEMBRANE TRANSPORTER"/>
    <property type="match status" value="1"/>
</dbReference>
<dbReference type="AlphaFoldDB" id="A0A7X2XDU6"/>
<dbReference type="PANTHER" id="PTHR32322:SF2">
    <property type="entry name" value="EAMA DOMAIN-CONTAINING PROTEIN"/>
    <property type="match status" value="1"/>
</dbReference>
<feature type="transmembrane region" description="Helical" evidence="6">
    <location>
        <begin position="280"/>
        <end position="301"/>
    </location>
</feature>
<dbReference type="OrthoDB" id="9805239at2"/>
<evidence type="ECO:0000256" key="4">
    <source>
        <dbReference type="ARBA" id="ARBA00022989"/>
    </source>
</evidence>
<dbReference type="Pfam" id="PF00892">
    <property type="entry name" value="EamA"/>
    <property type="match status" value="2"/>
</dbReference>
<accession>A0A7X2XDU6</accession>
<dbReference type="Proteomes" id="UP000443070">
    <property type="component" value="Unassembled WGS sequence"/>
</dbReference>
<reference evidence="10 11" key="1">
    <citation type="journal article" date="2019" name="Nat. Med.">
        <title>A library of human gut bacterial isolates paired with longitudinal multiomics data enables mechanistic microbiome research.</title>
        <authorList>
            <person name="Poyet M."/>
            <person name="Groussin M."/>
            <person name="Gibbons S.M."/>
            <person name="Avila-Pacheco J."/>
            <person name="Jiang X."/>
            <person name="Kearney S.M."/>
            <person name="Perrotta A.R."/>
            <person name="Berdy B."/>
            <person name="Zhao S."/>
            <person name="Lieberman T.D."/>
            <person name="Swanson P.K."/>
            <person name="Smith M."/>
            <person name="Roesemann S."/>
            <person name="Alexander J.E."/>
            <person name="Rich S.A."/>
            <person name="Livny J."/>
            <person name="Vlamakis H."/>
            <person name="Clish C."/>
            <person name="Bullock K."/>
            <person name="Deik A."/>
            <person name="Scott J."/>
            <person name="Pierce K.A."/>
            <person name="Xavier R.J."/>
            <person name="Alm E.J."/>
        </authorList>
    </citation>
    <scope>NUCLEOTIDE SEQUENCE [LARGE SCALE GENOMIC DNA]</scope>
    <source>
        <strain evidence="8 11">BIOML-A13</strain>
        <strain evidence="9 10">BIOML-A3</strain>
    </source>
</reference>
<keyword evidence="10" id="KW-1185">Reference proteome</keyword>
<proteinExistence type="inferred from homology"/>
<dbReference type="SUPFAM" id="SSF103481">
    <property type="entry name" value="Multidrug resistance efflux transporter EmrE"/>
    <property type="match status" value="2"/>
</dbReference>
<evidence type="ECO:0000256" key="2">
    <source>
        <dbReference type="ARBA" id="ARBA00007362"/>
    </source>
</evidence>
<sequence length="316" mass="34343">MPKNISAATLMVLSACIIWGAQPMFVTFVVREFDPIPLVSIRYFTVGVVLLAALAYSGEKLLPPRKAWLPLFLMGVLSVGGNNVAQFTGLQYSTVANLTIIASLTPAVTALLSLVLLHERLHKLQWLGIAASIIGAVYLISKGSLSTIINLNFNFGDILFCVSMVAWAFYTILVAQVSKYVSAYSAVAWAGLLGSLTTAAYSILTGQFALPYDLSALAWGSYFYVIFIGSLVGMLFWNKGIRVIGPSQAAVFMNLMPLVGIICGIAFLDESFYTSEAVGGALIIAGVYLTTQYRLLAYKLARYLVKRRRQKSLNDC</sequence>
<feature type="transmembrane region" description="Helical" evidence="6">
    <location>
        <begin position="249"/>
        <end position="268"/>
    </location>
</feature>
<gene>
    <name evidence="8" type="ORF">GMD11_01130</name>
    <name evidence="9" type="ORF">GMD18_01125</name>
</gene>
<evidence type="ECO:0000313" key="9">
    <source>
        <dbReference type="EMBL" id="MTU03001.1"/>
    </source>
</evidence>
<evidence type="ECO:0000256" key="1">
    <source>
        <dbReference type="ARBA" id="ARBA00004141"/>
    </source>
</evidence>
<evidence type="ECO:0000256" key="6">
    <source>
        <dbReference type="SAM" id="Phobius"/>
    </source>
</evidence>
<evidence type="ECO:0000256" key="5">
    <source>
        <dbReference type="ARBA" id="ARBA00023136"/>
    </source>
</evidence>
<evidence type="ECO:0000313" key="10">
    <source>
        <dbReference type="Proteomes" id="UP000443070"/>
    </source>
</evidence>
<feature type="transmembrane region" description="Helical" evidence="6">
    <location>
        <begin position="124"/>
        <end position="141"/>
    </location>
</feature>
<feature type="domain" description="EamA" evidence="7">
    <location>
        <begin position="155"/>
        <end position="291"/>
    </location>
</feature>
<keyword evidence="3 6" id="KW-0812">Transmembrane</keyword>
<dbReference type="EMBL" id="WNBW01000001">
    <property type="protein sequence ID" value="MTU03001.1"/>
    <property type="molecule type" value="Genomic_DNA"/>
</dbReference>
<evidence type="ECO:0000256" key="3">
    <source>
        <dbReference type="ARBA" id="ARBA00022692"/>
    </source>
</evidence>